<dbReference type="EMBL" id="KI968769">
    <property type="protein sequence ID" value="EUN24334.1"/>
    <property type="molecule type" value="Genomic_DNA"/>
</dbReference>
<protein>
    <submittedName>
        <fullName evidence="2">Uncharacterized protein</fullName>
    </submittedName>
</protein>
<name>W7EBC5_BIPV3</name>
<feature type="region of interest" description="Disordered" evidence="1">
    <location>
        <begin position="91"/>
        <end position="144"/>
    </location>
</feature>
<evidence type="ECO:0000313" key="3">
    <source>
        <dbReference type="Proteomes" id="UP000054337"/>
    </source>
</evidence>
<feature type="compositionally biased region" description="Basic and acidic residues" evidence="1">
    <location>
        <begin position="106"/>
        <end position="119"/>
    </location>
</feature>
<dbReference type="AlphaFoldDB" id="W7EBC5"/>
<gene>
    <name evidence="2" type="ORF">COCVIDRAFT_18296</name>
</gene>
<dbReference type="Proteomes" id="UP000054337">
    <property type="component" value="Unassembled WGS sequence"/>
</dbReference>
<accession>W7EBC5</accession>
<dbReference type="GeneID" id="26252154"/>
<evidence type="ECO:0000256" key="1">
    <source>
        <dbReference type="SAM" id="MobiDB-lite"/>
    </source>
</evidence>
<dbReference type="HOGENOM" id="CLU_1796133_0_0_1"/>
<organism evidence="2 3">
    <name type="scientific">Bipolaris victoriae (strain FI3)</name>
    <name type="common">Victoria blight of oats agent</name>
    <name type="synonym">Cochliobolus victoriae</name>
    <dbReference type="NCBI Taxonomy" id="930091"/>
    <lineage>
        <taxon>Eukaryota</taxon>
        <taxon>Fungi</taxon>
        <taxon>Dikarya</taxon>
        <taxon>Ascomycota</taxon>
        <taxon>Pezizomycotina</taxon>
        <taxon>Dothideomycetes</taxon>
        <taxon>Pleosporomycetidae</taxon>
        <taxon>Pleosporales</taxon>
        <taxon>Pleosporineae</taxon>
        <taxon>Pleosporaceae</taxon>
        <taxon>Bipolaris</taxon>
    </lineage>
</organism>
<dbReference type="RefSeq" id="XP_014553880.1">
    <property type="nucleotide sequence ID" value="XM_014698394.1"/>
</dbReference>
<proteinExistence type="predicted"/>
<keyword evidence="3" id="KW-1185">Reference proteome</keyword>
<reference evidence="2 3" key="1">
    <citation type="journal article" date="2013" name="PLoS Genet.">
        <title>Comparative genome structure, secondary metabolite, and effector coding capacity across Cochliobolus pathogens.</title>
        <authorList>
            <person name="Condon B.J."/>
            <person name="Leng Y."/>
            <person name="Wu D."/>
            <person name="Bushley K.E."/>
            <person name="Ohm R.A."/>
            <person name="Otillar R."/>
            <person name="Martin J."/>
            <person name="Schackwitz W."/>
            <person name="Grimwood J."/>
            <person name="MohdZainudin N."/>
            <person name="Xue C."/>
            <person name="Wang R."/>
            <person name="Manning V.A."/>
            <person name="Dhillon B."/>
            <person name="Tu Z.J."/>
            <person name="Steffenson B.J."/>
            <person name="Salamov A."/>
            <person name="Sun H."/>
            <person name="Lowry S."/>
            <person name="LaButti K."/>
            <person name="Han J."/>
            <person name="Copeland A."/>
            <person name="Lindquist E."/>
            <person name="Barry K."/>
            <person name="Schmutz J."/>
            <person name="Baker S.E."/>
            <person name="Ciuffetti L.M."/>
            <person name="Grigoriev I.V."/>
            <person name="Zhong S."/>
            <person name="Turgeon B.G."/>
        </authorList>
    </citation>
    <scope>NUCLEOTIDE SEQUENCE [LARGE SCALE GENOMIC DNA]</scope>
    <source>
        <strain evidence="2 3">FI3</strain>
    </source>
</reference>
<sequence>MLTQSISNSYHMDSWLTAITTTSAFRYLRGKFKIGTPLTAKTVAWMLNEKYTDRTCAPDLGFSYPVYFNANAMDMYPARRPSTTAYVQAKRIAPPSTPHNQTSDEETVHENPRRRDLQRRGGRQQSVGAATESSALERGNAKAQ</sequence>
<evidence type="ECO:0000313" key="2">
    <source>
        <dbReference type="EMBL" id="EUN24334.1"/>
    </source>
</evidence>